<evidence type="ECO:0000313" key="4">
    <source>
        <dbReference type="EMBL" id="KAK3201692.1"/>
    </source>
</evidence>
<feature type="compositionally biased region" description="Acidic residues" evidence="1">
    <location>
        <begin position="174"/>
        <end position="190"/>
    </location>
</feature>
<feature type="compositionally biased region" description="Polar residues" evidence="1">
    <location>
        <begin position="301"/>
        <end position="317"/>
    </location>
</feature>
<feature type="compositionally biased region" description="Low complexity" evidence="1">
    <location>
        <begin position="719"/>
        <end position="742"/>
    </location>
</feature>
<feature type="region of interest" description="Disordered" evidence="1">
    <location>
        <begin position="36"/>
        <end position="57"/>
    </location>
</feature>
<protein>
    <recommendedName>
        <fullName evidence="3">DUF7624 domain-containing protein</fullName>
    </recommendedName>
</protein>
<accession>A0AAN6LP80</accession>
<reference evidence="4 5" key="1">
    <citation type="submission" date="2021-02" db="EMBL/GenBank/DDBJ databases">
        <title>Genome assembly of Pseudopithomyces chartarum.</title>
        <authorList>
            <person name="Jauregui R."/>
            <person name="Singh J."/>
            <person name="Voisey C."/>
        </authorList>
    </citation>
    <scope>NUCLEOTIDE SEQUENCE [LARGE SCALE GENOMIC DNA]</scope>
    <source>
        <strain evidence="4 5">AGR01</strain>
    </source>
</reference>
<comment type="caution">
    <text evidence="4">The sequence shown here is derived from an EMBL/GenBank/DDBJ whole genome shotgun (WGS) entry which is preliminary data.</text>
</comment>
<evidence type="ECO:0000256" key="1">
    <source>
        <dbReference type="SAM" id="MobiDB-lite"/>
    </source>
</evidence>
<dbReference type="AlphaFoldDB" id="A0AAN6LP80"/>
<sequence length="863" mass="95907">APDLLRRPYRLSAALRCCAVLCCAVLPCPGSALRQTLSPLPTAPARRGRLGDREGPYKGALPTALLRRAPAQNPRGRASSDGYRNPTHAVANHQRSEVLFQPVHRFALLASAYHLRPRLLPQVPFLPPSSMKEPALMETDRSSNASDHLQPPPSPYPSTVDPSPVDSNGTSGTEIEDDAQVNQLSEDEGSDINIRSPLDEILSPVSMDSQTQPKPSRLDTSLAVRSRADSDEAPQSVIHAPANFKTFSRSSVSIPSSNETASDNTAVVSPQTPEANMIPEEKVRRAHVALSRVVMAERPQHSSTYTHPIDTAVSSSAAPDRSTPRAQTRNEYEEDGKRRSARVSVSLAGTYLHQPVQFPKLIFVDIAELEDLSISETASSSTFENDESVSGHVQKSMSPLAAMASSAGTQTMGEVLHGINESEKEIAALRNALHECWTLCNTLAKLSQNHRLKMFYYSGRDGEIQEHAWRTCWRLCQRLYESRNEDPTAQIKPTLELCRDFCQALFDVRQRGDEAADSVLRVSFELNNHLYNAHDRSLPEAFQERTLEFYLTLCHRLMKQRTSLPEETDALLHACWSLAEMLFSIRQNSRDNKPADEEIFGSAIQACWELCDLFREGWTQVRPERGTPRPSQYTFTAAPASVAHSHTTYSDTSGRSSSLNESYHSAVSMRKQLLMHPETPTTIFDERDDGFSPAEEPNVPNILILGPEAGQTRTHDRWSSSSSNLSTYSDTSQSIHSSSTATAGREDPNLIRLKGLIVKAALNTGYSRQNSLPDFIRSLPSNSFGNLPWQAALFEHYKHLVLTDPTLRNIHTQPLRRLTASEIGRAVQWMARSKSFSWMSDLYRFVFGAFPEDAGQRNLIINA</sequence>
<evidence type="ECO:0000256" key="2">
    <source>
        <dbReference type="SAM" id="SignalP"/>
    </source>
</evidence>
<feature type="non-terminal residue" evidence="4">
    <location>
        <position position="1"/>
    </location>
</feature>
<feature type="region of interest" description="Disordered" evidence="1">
    <location>
        <begin position="299"/>
        <end position="340"/>
    </location>
</feature>
<feature type="compositionally biased region" description="Basic and acidic residues" evidence="1">
    <location>
        <begin position="328"/>
        <end position="338"/>
    </location>
</feature>
<feature type="signal peptide" evidence="2">
    <location>
        <begin position="1"/>
        <end position="32"/>
    </location>
</feature>
<dbReference type="InterPro" id="IPR056041">
    <property type="entry name" value="DUF7624"/>
</dbReference>
<feature type="region of interest" description="Disordered" evidence="1">
    <location>
        <begin position="131"/>
        <end position="236"/>
    </location>
</feature>
<feature type="region of interest" description="Disordered" evidence="1">
    <location>
        <begin position="710"/>
        <end position="743"/>
    </location>
</feature>
<name>A0AAN6LP80_9PLEO</name>
<feature type="compositionally biased region" description="Low complexity" evidence="1">
    <location>
        <begin position="157"/>
        <end position="167"/>
    </location>
</feature>
<feature type="domain" description="DUF7624" evidence="3">
    <location>
        <begin position="739"/>
        <end position="859"/>
    </location>
</feature>
<gene>
    <name evidence="4" type="ORF">GRF29_164g339613</name>
</gene>
<dbReference type="Proteomes" id="UP001280581">
    <property type="component" value="Unassembled WGS sequence"/>
</dbReference>
<feature type="chain" id="PRO_5043049002" description="DUF7624 domain-containing protein" evidence="2">
    <location>
        <begin position="33"/>
        <end position="863"/>
    </location>
</feature>
<evidence type="ECO:0000313" key="5">
    <source>
        <dbReference type="Proteomes" id="UP001280581"/>
    </source>
</evidence>
<evidence type="ECO:0000259" key="3">
    <source>
        <dbReference type="Pfam" id="PF24616"/>
    </source>
</evidence>
<dbReference type="EMBL" id="WVTA01000015">
    <property type="protein sequence ID" value="KAK3201692.1"/>
    <property type="molecule type" value="Genomic_DNA"/>
</dbReference>
<proteinExistence type="predicted"/>
<organism evidence="4 5">
    <name type="scientific">Pseudopithomyces chartarum</name>
    <dbReference type="NCBI Taxonomy" id="1892770"/>
    <lineage>
        <taxon>Eukaryota</taxon>
        <taxon>Fungi</taxon>
        <taxon>Dikarya</taxon>
        <taxon>Ascomycota</taxon>
        <taxon>Pezizomycotina</taxon>
        <taxon>Dothideomycetes</taxon>
        <taxon>Pleosporomycetidae</taxon>
        <taxon>Pleosporales</taxon>
        <taxon>Massarineae</taxon>
        <taxon>Didymosphaeriaceae</taxon>
        <taxon>Pseudopithomyces</taxon>
    </lineage>
</organism>
<dbReference type="Pfam" id="PF24616">
    <property type="entry name" value="DUF7624"/>
    <property type="match status" value="1"/>
</dbReference>
<keyword evidence="5" id="KW-1185">Reference proteome</keyword>
<keyword evidence="2" id="KW-0732">Signal</keyword>